<evidence type="ECO:0000313" key="2">
    <source>
        <dbReference type="EMBL" id="KAJ8894971.1"/>
    </source>
</evidence>
<keyword evidence="1" id="KW-0472">Membrane</keyword>
<keyword evidence="3" id="KW-1185">Reference proteome</keyword>
<protein>
    <submittedName>
        <fullName evidence="2">Uncharacterized protein</fullName>
    </submittedName>
</protein>
<keyword evidence="1" id="KW-1133">Transmembrane helix</keyword>
<proteinExistence type="predicted"/>
<organism evidence="2 3">
    <name type="scientific">Dryococelus australis</name>
    <dbReference type="NCBI Taxonomy" id="614101"/>
    <lineage>
        <taxon>Eukaryota</taxon>
        <taxon>Metazoa</taxon>
        <taxon>Ecdysozoa</taxon>
        <taxon>Arthropoda</taxon>
        <taxon>Hexapoda</taxon>
        <taxon>Insecta</taxon>
        <taxon>Pterygota</taxon>
        <taxon>Neoptera</taxon>
        <taxon>Polyneoptera</taxon>
        <taxon>Phasmatodea</taxon>
        <taxon>Verophasmatodea</taxon>
        <taxon>Anareolatae</taxon>
        <taxon>Phasmatidae</taxon>
        <taxon>Eurycanthinae</taxon>
        <taxon>Dryococelus</taxon>
    </lineage>
</organism>
<accession>A0ABQ9IE85</accession>
<keyword evidence="1" id="KW-0812">Transmembrane</keyword>
<dbReference type="Proteomes" id="UP001159363">
    <property type="component" value="Chromosome 1"/>
</dbReference>
<name>A0ABQ9IE85_9NEOP</name>
<sequence>MACLMNCDPIENLKSTRLPTKVNRVRFSVESLNSSHVRNVADIADGRRVSSVGSPAPNALTFHPFSKFTALHSKTHRPVTSPVAMRLVKAILHGTTFRKSLCKVCHSCRHTGLYGTRHGIFRLAPPDFIAGLVIGPVLFSVAGSIIPALVLGQSHCSFRAGWYTGSCTRACRSLQKNQVRQQVSCNIPLSRAADLRYRWFTFLQANAKPRAHPPGKEAGSTTYRLGSTVLCTDIPMSAVHWLFAVTVERDAWATVLQELQRHDGNTARLARGSDEALGVRVSVAFAFIALSLLDLGRGDYSPLDNANRVRSFSHVGIVPDDATGRWVSSGISCFPRPCIPTLPHTCLISPSSTLKTSMTRGDCQFVVVVASIALAPLADHHTEGRVCRRGLGDCGYGPLIRRRTAAAFAPVSQRCEGKFWSDRRDHIKRRLSEGWKSEWRDVCLSHPPLFQPPLLTNDLRRCRMMDGESLTLSLLPAPTRDHRHESLLRYMTDSTGPHSSPKSRVVHVRLTTPLKLAQELNRIASHSQNCGFDSAEGDNENTLPVASVKILFRTNQTVHKHNCSAREWRLGTTSYSPSREGPPGRKSLVGMKVLIRAQAHTPPCGRNSPLLLLLESISTPCRANSVRSLTQRPRVTCHQSDRNGLERPSSSWYWDSRLRLCCVLWMDFHWFLPSALVAPHFQQKRGGLVA</sequence>
<reference evidence="2 3" key="1">
    <citation type="submission" date="2023-02" db="EMBL/GenBank/DDBJ databases">
        <title>LHISI_Scaffold_Assembly.</title>
        <authorList>
            <person name="Stuart O.P."/>
            <person name="Cleave R."/>
            <person name="Magrath M.J.L."/>
            <person name="Mikheyev A.S."/>
        </authorList>
    </citation>
    <scope>NUCLEOTIDE SEQUENCE [LARGE SCALE GENOMIC DNA]</scope>
    <source>
        <strain evidence="2">Daus_M_001</strain>
        <tissue evidence="2">Leg muscle</tissue>
    </source>
</reference>
<feature type="transmembrane region" description="Helical" evidence="1">
    <location>
        <begin position="128"/>
        <end position="150"/>
    </location>
</feature>
<comment type="caution">
    <text evidence="2">The sequence shown here is derived from an EMBL/GenBank/DDBJ whole genome shotgun (WGS) entry which is preliminary data.</text>
</comment>
<evidence type="ECO:0000256" key="1">
    <source>
        <dbReference type="SAM" id="Phobius"/>
    </source>
</evidence>
<gene>
    <name evidence="2" type="ORF">PR048_000279</name>
</gene>
<dbReference type="EMBL" id="JARBHB010000001">
    <property type="protein sequence ID" value="KAJ8894971.1"/>
    <property type="molecule type" value="Genomic_DNA"/>
</dbReference>
<evidence type="ECO:0000313" key="3">
    <source>
        <dbReference type="Proteomes" id="UP001159363"/>
    </source>
</evidence>